<evidence type="ECO:0000313" key="2">
    <source>
        <dbReference type="EMBL" id="QHT76016.1"/>
    </source>
</evidence>
<proteinExistence type="predicted"/>
<dbReference type="EMBL" id="MN739886">
    <property type="protein sequence ID" value="QHT76016.1"/>
    <property type="molecule type" value="Genomic_DNA"/>
</dbReference>
<feature type="transmembrane region" description="Helical" evidence="1">
    <location>
        <begin position="32"/>
        <end position="60"/>
    </location>
</feature>
<accession>A0A6C0H723</accession>
<protein>
    <submittedName>
        <fullName evidence="2">Uncharacterized protein</fullName>
    </submittedName>
</protein>
<keyword evidence="1" id="KW-0812">Transmembrane</keyword>
<dbReference type="AlphaFoldDB" id="A0A6C0H723"/>
<reference evidence="2" key="1">
    <citation type="journal article" date="2020" name="Nature">
        <title>Giant virus diversity and host interactions through global metagenomics.</title>
        <authorList>
            <person name="Schulz F."/>
            <person name="Roux S."/>
            <person name="Paez-Espino D."/>
            <person name="Jungbluth S."/>
            <person name="Walsh D.A."/>
            <person name="Denef V.J."/>
            <person name="McMahon K.D."/>
            <person name="Konstantinidis K.T."/>
            <person name="Eloe-Fadrosh E.A."/>
            <person name="Kyrpides N.C."/>
            <person name="Woyke T."/>
        </authorList>
    </citation>
    <scope>NUCLEOTIDE SEQUENCE</scope>
    <source>
        <strain evidence="2">GVMAG-M-3300023179-71</strain>
    </source>
</reference>
<organism evidence="2">
    <name type="scientific">viral metagenome</name>
    <dbReference type="NCBI Taxonomy" id="1070528"/>
    <lineage>
        <taxon>unclassified sequences</taxon>
        <taxon>metagenomes</taxon>
        <taxon>organismal metagenomes</taxon>
    </lineage>
</organism>
<name>A0A6C0H723_9ZZZZ</name>
<evidence type="ECO:0000256" key="1">
    <source>
        <dbReference type="SAM" id="Phobius"/>
    </source>
</evidence>
<keyword evidence="1" id="KW-0472">Membrane</keyword>
<feature type="transmembrane region" description="Helical" evidence="1">
    <location>
        <begin position="6"/>
        <end position="25"/>
    </location>
</feature>
<sequence>MNILFVFFIILVIISLCPELINNLYQNVFGRLIMLLLLLYIAKKNIIFAIILLVISLWIIQSFENPFPYLENFETKKEYDGIDLETVKSSMMPVSSKTIPVSKYGSSDDVEPNYMEQKITKKK</sequence>
<keyword evidence="1" id="KW-1133">Transmembrane helix</keyword>